<evidence type="ECO:0000313" key="2">
    <source>
        <dbReference type="Proteomes" id="UP001168380"/>
    </source>
</evidence>
<dbReference type="InterPro" id="IPR038396">
    <property type="entry name" value="SpoIIAA-like_sf"/>
</dbReference>
<comment type="caution">
    <text evidence="1">The sequence shown here is derived from an EMBL/GenBank/DDBJ whole genome shotgun (WGS) entry which is preliminary data.</text>
</comment>
<dbReference type="RefSeq" id="WP_302711270.1">
    <property type="nucleotide sequence ID" value="NZ_JAULRT010000032.1"/>
</dbReference>
<dbReference type="InterPro" id="IPR021866">
    <property type="entry name" value="SpoIIAA-like"/>
</dbReference>
<accession>A0ABT8TBX1</accession>
<dbReference type="Proteomes" id="UP001168380">
    <property type="component" value="Unassembled WGS sequence"/>
</dbReference>
<reference evidence="1" key="1">
    <citation type="submission" date="2023-07" db="EMBL/GenBank/DDBJ databases">
        <title>Gilvimarinus algae sp. nov., isolated from the surface of Kelp.</title>
        <authorList>
            <person name="Sun Y.Y."/>
            <person name="Gong Y."/>
            <person name="Du Z.J."/>
        </authorList>
    </citation>
    <scope>NUCLEOTIDE SEQUENCE</scope>
    <source>
        <strain evidence="1">SDUM040014</strain>
    </source>
</reference>
<dbReference type="Pfam" id="PF11964">
    <property type="entry name" value="SpoIIAA-like"/>
    <property type="match status" value="1"/>
</dbReference>
<organism evidence="1 2">
    <name type="scientific">Gilvimarinus algae</name>
    <dbReference type="NCBI Taxonomy" id="3058037"/>
    <lineage>
        <taxon>Bacteria</taxon>
        <taxon>Pseudomonadati</taxon>
        <taxon>Pseudomonadota</taxon>
        <taxon>Gammaproteobacteria</taxon>
        <taxon>Cellvibrionales</taxon>
        <taxon>Cellvibrionaceae</taxon>
        <taxon>Gilvimarinus</taxon>
    </lineage>
</organism>
<dbReference type="InterPro" id="IPR036513">
    <property type="entry name" value="STAS_dom_sf"/>
</dbReference>
<dbReference type="Gene3D" id="3.40.50.10600">
    <property type="entry name" value="SpoIIaa-like domains"/>
    <property type="match status" value="1"/>
</dbReference>
<protein>
    <submittedName>
        <fullName evidence="1">STAS/SEC14 domain-containing protein</fullName>
    </submittedName>
</protein>
<sequence length="122" mass="13205">MLHVEVNEQASLAILTPQGTLSEADFAAARRIIDPLIAQTGGLRGIIIHAERFPGWDSLSAMMSHLQFVHDHHRKLDKVAIATDSPIGSALQGLAQHFIAAQVRSFAYDEIAQAKAWISGPA</sequence>
<keyword evidence="2" id="KW-1185">Reference proteome</keyword>
<gene>
    <name evidence="1" type="ORF">QWI16_03110</name>
</gene>
<dbReference type="EMBL" id="JAULRT010000032">
    <property type="protein sequence ID" value="MDO3381145.1"/>
    <property type="molecule type" value="Genomic_DNA"/>
</dbReference>
<name>A0ABT8TBX1_9GAMM</name>
<evidence type="ECO:0000313" key="1">
    <source>
        <dbReference type="EMBL" id="MDO3381145.1"/>
    </source>
</evidence>
<proteinExistence type="predicted"/>
<dbReference type="SUPFAM" id="SSF52091">
    <property type="entry name" value="SpoIIaa-like"/>
    <property type="match status" value="1"/>
</dbReference>